<dbReference type="PANTHER" id="PTHR33392">
    <property type="entry name" value="POLYISOPRENYL-TEICHOIC ACID--PEPTIDOGLYCAN TEICHOIC ACID TRANSFERASE TAGU"/>
    <property type="match status" value="1"/>
</dbReference>
<comment type="caution">
    <text evidence="5">The sequence shown here is derived from an EMBL/GenBank/DDBJ whole genome shotgun (WGS) entry which is preliminary data.</text>
</comment>
<organism evidence="5 6">
    <name type="scientific">Gleimia europaea ACS-120-V-Col10b</name>
    <dbReference type="NCBI Taxonomy" id="883069"/>
    <lineage>
        <taxon>Bacteria</taxon>
        <taxon>Bacillati</taxon>
        <taxon>Actinomycetota</taxon>
        <taxon>Actinomycetes</taxon>
        <taxon>Actinomycetales</taxon>
        <taxon>Actinomycetaceae</taxon>
        <taxon>Gleimia</taxon>
    </lineage>
</organism>
<dbReference type="PANTHER" id="PTHR33392:SF6">
    <property type="entry name" value="POLYISOPRENYL-TEICHOIC ACID--PEPTIDOGLYCAN TEICHOIC ACID TRANSFERASE TAGU"/>
    <property type="match status" value="1"/>
</dbReference>
<name>A0A9W5VWM2_9ACTO</name>
<reference evidence="5 6" key="1">
    <citation type="submission" date="2013-05" db="EMBL/GenBank/DDBJ databases">
        <title>The Genome Sequence of Actinomyces europaeus ACS-120-V-COL10B.</title>
        <authorList>
            <consortium name="The Broad Institute Genomics Platform"/>
            <person name="Earl A."/>
            <person name="Ward D."/>
            <person name="Feldgarden M."/>
            <person name="Gevers D."/>
            <person name="Saerens B."/>
            <person name="Vaneechoutte M."/>
            <person name="Walker B."/>
            <person name="Young S."/>
            <person name="Zeng Q."/>
            <person name="Gargeya S."/>
            <person name="Fitzgerald M."/>
            <person name="Haas B."/>
            <person name="Abouelleil A."/>
            <person name="Allen A.W."/>
            <person name="Alvarado L."/>
            <person name="Arachchi H.M."/>
            <person name="Berlin A.M."/>
            <person name="Chapman S.B."/>
            <person name="Gainer-Dewar J."/>
            <person name="Goldberg J."/>
            <person name="Griggs A."/>
            <person name="Gujja S."/>
            <person name="Hansen M."/>
            <person name="Howarth C."/>
            <person name="Imamovic A."/>
            <person name="Ireland A."/>
            <person name="Larimer J."/>
            <person name="McCowan C."/>
            <person name="Murphy C."/>
            <person name="Pearson M."/>
            <person name="Poon T.W."/>
            <person name="Priest M."/>
            <person name="Roberts A."/>
            <person name="Saif S."/>
            <person name="Shea T."/>
            <person name="Sisk P."/>
            <person name="Sykes S."/>
            <person name="Wortman J."/>
            <person name="Nusbaum C."/>
            <person name="Birren B."/>
        </authorList>
    </citation>
    <scope>NUCLEOTIDE SEQUENCE [LARGE SCALE GENOMIC DNA]</scope>
    <source>
        <strain evidence="5 6">ACS-120-V-Col10b</strain>
    </source>
</reference>
<dbReference type="NCBIfam" id="TIGR00350">
    <property type="entry name" value="lytR_cpsA_psr"/>
    <property type="match status" value="1"/>
</dbReference>
<dbReference type="Pfam" id="PF03816">
    <property type="entry name" value="LytR_cpsA_psr"/>
    <property type="match status" value="1"/>
</dbReference>
<sequence>MTPRDTSSNHNQQHEVVYVPPQERKRTRRALLVVVLIFGVLFGGLVGSAAWLSAKLDDIRTLGDPFQGVTEVNNGEPRPSHPESDTSKPINFLMLGTDSRISAGDPSQWVKGAQRTDAFMILQIAGDRESVNVISIPRDSWVDIPGYGKQKINAAFSYGGPTLTIATVEQLTGIPIDHVAVVDFTSFSALTDALGGVTMTTSTEGTQTYDGEAALAFVRERKNLPGGDFDRVRRQQLWMKTVADKVLTRETLSNPANLLSLYNTVSPYVAVDEAFSLSTILDLGTDFKALQNADFNFLTAPNNGTATSADGQSIVVLDEANFGLLAQAFAEDRAEDFIKNNSDSLETLNSGEVR</sequence>
<proteinExistence type="inferred from homology"/>
<comment type="similarity">
    <text evidence="1">Belongs to the LytR/CpsA/Psr (LCP) family.</text>
</comment>
<dbReference type="EMBL" id="AGWN01000001">
    <property type="protein sequence ID" value="EPD31053.1"/>
    <property type="molecule type" value="Genomic_DNA"/>
</dbReference>
<evidence type="ECO:0000256" key="2">
    <source>
        <dbReference type="SAM" id="MobiDB-lite"/>
    </source>
</evidence>
<feature type="transmembrane region" description="Helical" evidence="3">
    <location>
        <begin position="30"/>
        <end position="52"/>
    </location>
</feature>
<protein>
    <recommendedName>
        <fullName evidence="4">Cell envelope-related transcriptional attenuator domain-containing protein</fullName>
    </recommendedName>
</protein>
<dbReference type="InterPro" id="IPR050922">
    <property type="entry name" value="LytR/CpsA/Psr_CW_biosynth"/>
</dbReference>
<keyword evidence="6" id="KW-1185">Reference proteome</keyword>
<dbReference type="InterPro" id="IPR004474">
    <property type="entry name" value="LytR_CpsA_psr"/>
</dbReference>
<dbReference type="Gene3D" id="3.40.630.190">
    <property type="entry name" value="LCP protein"/>
    <property type="match status" value="1"/>
</dbReference>
<feature type="domain" description="Cell envelope-related transcriptional attenuator" evidence="4">
    <location>
        <begin position="115"/>
        <end position="246"/>
    </location>
</feature>
<dbReference type="RefSeq" id="WP_016444165.1">
    <property type="nucleotide sequence ID" value="NZ_KE150266.1"/>
</dbReference>
<evidence type="ECO:0000256" key="3">
    <source>
        <dbReference type="SAM" id="Phobius"/>
    </source>
</evidence>
<dbReference type="AlphaFoldDB" id="A0A9W5VWM2"/>
<keyword evidence="3" id="KW-0472">Membrane</keyword>
<evidence type="ECO:0000256" key="1">
    <source>
        <dbReference type="ARBA" id="ARBA00006068"/>
    </source>
</evidence>
<evidence type="ECO:0000259" key="4">
    <source>
        <dbReference type="Pfam" id="PF03816"/>
    </source>
</evidence>
<evidence type="ECO:0000313" key="6">
    <source>
        <dbReference type="Proteomes" id="UP000014387"/>
    </source>
</evidence>
<keyword evidence="3" id="KW-0812">Transmembrane</keyword>
<accession>A0A9W5VWM2</accession>
<dbReference type="Proteomes" id="UP000014387">
    <property type="component" value="Unassembled WGS sequence"/>
</dbReference>
<evidence type="ECO:0000313" key="5">
    <source>
        <dbReference type="EMBL" id="EPD31053.1"/>
    </source>
</evidence>
<keyword evidence="3" id="KW-1133">Transmembrane helix</keyword>
<feature type="region of interest" description="Disordered" evidence="2">
    <location>
        <begin position="66"/>
        <end position="88"/>
    </location>
</feature>
<gene>
    <name evidence="5" type="ORF">HMPREF9238_00810</name>
</gene>